<organism evidence="1 2">
    <name type="scientific">Donghicola eburneus</name>
    <dbReference type="NCBI Taxonomy" id="393278"/>
    <lineage>
        <taxon>Bacteria</taxon>
        <taxon>Pseudomonadati</taxon>
        <taxon>Pseudomonadota</taxon>
        <taxon>Alphaproteobacteria</taxon>
        <taxon>Rhodobacterales</taxon>
        <taxon>Roseobacteraceae</taxon>
        <taxon>Donghicola</taxon>
    </lineage>
</organism>
<gene>
    <name evidence="1" type="ORF">KARMA_0809</name>
</gene>
<sequence length="79" mass="9112">MKNDVRLKVFSLEARLAKLRSKHGTLKALIARELKRPVPCSVTLQTLKRQRLRIKDEMVRCVSRLQGARSSGRLQERSV</sequence>
<dbReference type="InterPro" id="IPR038444">
    <property type="entry name" value="DUF465_sf"/>
</dbReference>
<evidence type="ECO:0000313" key="1">
    <source>
        <dbReference type="EMBL" id="SCM66630.1"/>
    </source>
</evidence>
<dbReference type="Proteomes" id="UP000184085">
    <property type="component" value="Unassembled WGS sequence"/>
</dbReference>
<protein>
    <recommendedName>
        <fullName evidence="3">DUF465 domain-containing protein</fullName>
    </recommendedName>
</protein>
<keyword evidence="2" id="KW-1185">Reference proteome</keyword>
<name>A0A1M4MVV3_9RHOB</name>
<dbReference type="EMBL" id="FMJB01000033">
    <property type="protein sequence ID" value="SCM66630.1"/>
    <property type="molecule type" value="Genomic_DNA"/>
</dbReference>
<accession>A0A1M4MVV3</accession>
<evidence type="ECO:0008006" key="3">
    <source>
        <dbReference type="Google" id="ProtNLM"/>
    </source>
</evidence>
<dbReference type="InterPro" id="IPR007420">
    <property type="entry name" value="DUF465"/>
</dbReference>
<dbReference type="AlphaFoldDB" id="A0A1M4MVV3"/>
<evidence type="ECO:0000313" key="2">
    <source>
        <dbReference type="Proteomes" id="UP000184085"/>
    </source>
</evidence>
<proteinExistence type="predicted"/>
<reference evidence="2" key="1">
    <citation type="submission" date="2016-09" db="EMBL/GenBank/DDBJ databases">
        <authorList>
            <person name="Wibberg D."/>
        </authorList>
    </citation>
    <scope>NUCLEOTIDE SEQUENCE [LARGE SCALE GENOMIC DNA]</scope>
</reference>
<dbReference type="Gene3D" id="6.10.280.50">
    <property type="match status" value="1"/>
</dbReference>
<dbReference type="Pfam" id="PF04325">
    <property type="entry name" value="DUF465"/>
    <property type="match status" value="1"/>
</dbReference>
<dbReference type="RefSeq" id="WP_072704445.1">
    <property type="nucleotide sequence ID" value="NZ_FMJB01000033.1"/>
</dbReference>